<dbReference type="eggNOG" id="ENOG5030MIA">
    <property type="taxonomic scope" value="Bacteria"/>
</dbReference>
<dbReference type="HOGENOM" id="CLU_278606_0_0_5"/>
<feature type="region of interest" description="Disordered" evidence="2">
    <location>
        <begin position="1105"/>
        <end position="1134"/>
    </location>
</feature>
<evidence type="ECO:0008006" key="5">
    <source>
        <dbReference type="Google" id="ProtNLM"/>
    </source>
</evidence>
<dbReference type="AlphaFoldDB" id="Q1GWV8"/>
<evidence type="ECO:0000256" key="2">
    <source>
        <dbReference type="SAM" id="MobiDB-lite"/>
    </source>
</evidence>
<evidence type="ECO:0000313" key="4">
    <source>
        <dbReference type="Proteomes" id="UP000006578"/>
    </source>
</evidence>
<dbReference type="KEGG" id="sal:Sala_0140"/>
<dbReference type="EMBL" id="CP000356">
    <property type="protein sequence ID" value="ABF51864.1"/>
    <property type="molecule type" value="Genomic_DNA"/>
</dbReference>
<gene>
    <name evidence="3" type="ordered locus">Sala_0140</name>
</gene>
<organism evidence="3 4">
    <name type="scientific">Sphingopyxis alaskensis (strain DSM 13593 / LMG 18877 / RB2256)</name>
    <name type="common">Sphingomonas alaskensis</name>
    <dbReference type="NCBI Taxonomy" id="317655"/>
    <lineage>
        <taxon>Bacteria</taxon>
        <taxon>Pseudomonadati</taxon>
        <taxon>Pseudomonadota</taxon>
        <taxon>Alphaproteobacteria</taxon>
        <taxon>Sphingomonadales</taxon>
        <taxon>Sphingomonadaceae</taxon>
        <taxon>Sphingopyxis</taxon>
    </lineage>
</organism>
<dbReference type="OrthoDB" id="1826980at2"/>
<proteinExistence type="predicted"/>
<keyword evidence="4" id="KW-1185">Reference proteome</keyword>
<keyword evidence="1" id="KW-0175">Coiled coil</keyword>
<reference evidence="3 4" key="1">
    <citation type="journal article" date="2009" name="Proc. Natl. Acad. Sci. U.S.A.">
        <title>The genomic basis of trophic strategy in marine bacteria.</title>
        <authorList>
            <person name="Lauro F.M."/>
            <person name="McDougald D."/>
            <person name="Thomas T."/>
            <person name="Williams T.J."/>
            <person name="Egan S."/>
            <person name="Rice S."/>
            <person name="DeMaere M.Z."/>
            <person name="Ting L."/>
            <person name="Ertan H."/>
            <person name="Johnson J."/>
            <person name="Ferriera S."/>
            <person name="Lapidus A."/>
            <person name="Anderson I."/>
            <person name="Kyrpides N."/>
            <person name="Munk A.C."/>
            <person name="Detter C."/>
            <person name="Han C.S."/>
            <person name="Brown M.V."/>
            <person name="Robb F.T."/>
            <person name="Kjelleberg S."/>
            <person name="Cavicchioli R."/>
        </authorList>
    </citation>
    <scope>NUCLEOTIDE SEQUENCE [LARGE SCALE GENOMIC DNA]</scope>
    <source>
        <strain evidence="4">DSM 13593 / LMG 18877 / RB2256</strain>
    </source>
</reference>
<dbReference type="STRING" id="317655.Sala_0140"/>
<dbReference type="Proteomes" id="UP000006578">
    <property type="component" value="Chromosome"/>
</dbReference>
<protein>
    <recommendedName>
        <fullName evidence="5">MobA/MobL protein domain-containing protein</fullName>
    </recommendedName>
</protein>
<name>Q1GWV8_SPHAL</name>
<dbReference type="RefSeq" id="WP_011540457.1">
    <property type="nucleotide sequence ID" value="NC_008048.1"/>
</dbReference>
<feature type="coiled-coil region" evidence="1">
    <location>
        <begin position="540"/>
        <end position="574"/>
    </location>
</feature>
<sequence length="1134" mass="126211">MDPIGTFRRRAAKRIIRDLPLDLAETELDDPLGLLRGKVRASLDSAQRWERGKAAPARRAWFGIPSVPDTSRLTSAAGERSFHLARNVTRERSAAAFDDYATGKIGDANAEPELAAEERPAATFDRYTQDHGHDDRQILVTTLDPDPVKRSRQWDAVEAHEFGRRKNKSAGPPRLNIRYELAPAFLAGAARRDDCPEGLRDILNAEQRRVDGGKALGKKRQLVGVPWIDPEAPAALEWLAALPGWPNAAPPVKLSEGRGSYAVIAGEAELPADLDGAAHERIFVGANVWVQSLAQSDSGDAGVKRVVPALFVRHKPDALNNSANWHFHFQVGKRAATINADGMLVFDPRVVPQIATSFMKPFRCEIARLINIELEAIGADYRLSPESYAKMGLDAQTMRKVGGKATLLERAGDTPDVSLNNATIGWARVLAQQVAKRDADFADADTAFELREARVREVRASEERDRLVRLSLDLRARELAAIQLRAEAAEIETLCAMARSHPRIVARFAPGYADKARKDGHDTYLSHAWTRRGNEAEAYLDELDRELVVEQAAMAERREQAKFLERTAADLRERLERDLGLAVQDPEPTRVVDAILSREPSSRTLVDPNAVMKRIAETPLLLSEVDGRLVVLPADDPQDLLHGVDLISPPYRKRLPAIRDTQQKELAQVGALLAKRGPAGLDDDNLVGKSAWLQMAVRRWRDTPEIGRRIKLRDLRIKATREIASDRQREADQEFALSPPRALDQSLPTMASLGAHGPDMVGLGEITPGREPQPVPAWLSPRAELPREYDISAEDSVSVAPKQANILRDVRADDYLPIQHNGREKLADMYQRLADTPINGPFPDKPTNDQLQALRSVIETYPVRIVHWRGARQIDLRDDPRRWFDTPYIRSAAGQDLLSTIVDRRAQMFRNLPDIDPARRPTAWEVEQKRRASLLDRPATHLAPVPAELMDAHQETDPAALWRRAPVPFLFARCADAEVPDTVETLRDALGPRAAWLTRPDIRARTRAAWFVQQETRNDILHDRLVETGRLPPANSRASEGDRFRHIGDPLLDEEWLLVGRGSVRFDPPKEADRLKRAVGLARSSGDNGAAAAIIVFGIKRRTAKQKAKWSKSSKGLHPSARGLPGREPGGRGR</sequence>
<evidence type="ECO:0000256" key="1">
    <source>
        <dbReference type="SAM" id="Coils"/>
    </source>
</evidence>
<evidence type="ECO:0000313" key="3">
    <source>
        <dbReference type="EMBL" id="ABF51864.1"/>
    </source>
</evidence>
<accession>Q1GWV8</accession>